<reference evidence="2" key="1">
    <citation type="submission" date="2018-09" db="EMBL/GenBank/DDBJ databases">
        <title>whole genome sequence of T. equiperdum IVM-t1 strain.</title>
        <authorList>
            <person name="Suganuma K."/>
        </authorList>
    </citation>
    <scope>NUCLEOTIDE SEQUENCE [LARGE SCALE GENOMIC DNA]</scope>
    <source>
        <strain evidence="2">IVM-t1</strain>
    </source>
</reference>
<evidence type="ECO:0000256" key="1">
    <source>
        <dbReference type="SAM" id="Coils"/>
    </source>
</evidence>
<dbReference type="Proteomes" id="UP000266743">
    <property type="component" value="Chromosome 5"/>
</dbReference>
<feature type="coiled-coil region" evidence="1">
    <location>
        <begin position="18"/>
        <end position="45"/>
    </location>
</feature>
<name>A0A3L6L8T0_9TRYP</name>
<proteinExistence type="predicted"/>
<gene>
    <name evidence="2" type="primary">SNAP2</name>
    <name evidence="2" type="ORF">DPX39_050045900</name>
</gene>
<dbReference type="AlphaFoldDB" id="A0A3L6L8T0"/>
<sequence>MRRNNRTRCTIDDVNGMLARNAQLRNALQERYKQLKMRYEQLAALRAALYPSRGVTLRKLGVRQETADGAGEVRFLDDYTTGGVGNPPFRDAGIYSAKNIVCYAPVPPTRDELRWKGVTLAFPQLAYVHSLAMLPETANSFSKALQWSREEDSALREQVHAYKGARCGPSFWKALGAPGQSRFEVASHYIRLQQLGLIEPGANDKTMMWIPEEQRDIALREAVWRHLGDEGGIMAAYVEIISVAARKCVYLSEVTCNESLVFPPYVWVKRTTFNWLTSLLIQRAKAPLVRCEGEFSDDTPLCMHFKSDISLKLSAEDMMACLLAFKGEVFGEVGGLRFIERAFLPKNRTYALKATDFMAKREGKKHKLDEEV</sequence>
<keyword evidence="1" id="KW-0175">Coiled coil</keyword>
<evidence type="ECO:0000313" key="2">
    <source>
        <dbReference type="EMBL" id="RHW72476.1"/>
    </source>
</evidence>
<dbReference type="EMBL" id="QSBY01000005">
    <property type="protein sequence ID" value="RHW72476.1"/>
    <property type="molecule type" value="Genomic_DNA"/>
</dbReference>
<accession>A0A3L6L8T0</accession>
<protein>
    <submittedName>
        <fullName evidence="2">Small nuclear RNA-activating protein</fullName>
    </submittedName>
</protein>
<comment type="caution">
    <text evidence="2">The sequence shown here is derived from an EMBL/GenBank/DDBJ whole genome shotgun (WGS) entry which is preliminary data.</text>
</comment>
<organism evidence="2">
    <name type="scientific">Trypanosoma brucei equiperdum</name>
    <dbReference type="NCBI Taxonomy" id="630700"/>
    <lineage>
        <taxon>Eukaryota</taxon>
        <taxon>Discoba</taxon>
        <taxon>Euglenozoa</taxon>
        <taxon>Kinetoplastea</taxon>
        <taxon>Metakinetoplastina</taxon>
        <taxon>Trypanosomatida</taxon>
        <taxon>Trypanosomatidae</taxon>
        <taxon>Trypanosoma</taxon>
    </lineage>
</organism>